<proteinExistence type="predicted"/>
<organism evidence="2 3">
    <name type="scientific">Amnibacterium flavum</name>
    <dbReference type="NCBI Taxonomy" id="2173173"/>
    <lineage>
        <taxon>Bacteria</taxon>
        <taxon>Bacillati</taxon>
        <taxon>Actinomycetota</taxon>
        <taxon>Actinomycetes</taxon>
        <taxon>Micrococcales</taxon>
        <taxon>Microbacteriaceae</taxon>
        <taxon>Amnibacterium</taxon>
    </lineage>
</organism>
<name>A0A2V1HLS4_9MICO</name>
<dbReference type="InterPro" id="IPR032710">
    <property type="entry name" value="NTF2-like_dom_sf"/>
</dbReference>
<dbReference type="InterPro" id="IPR037401">
    <property type="entry name" value="SnoaL-like"/>
</dbReference>
<dbReference type="OrthoDB" id="8526151at2"/>
<reference evidence="2 3" key="1">
    <citation type="submission" date="2018-05" db="EMBL/GenBank/DDBJ databases">
        <title>Amnibacterium sp. M8JJ-5, whole genome shotgun sequence.</title>
        <authorList>
            <person name="Tuo L."/>
        </authorList>
    </citation>
    <scope>NUCLEOTIDE SEQUENCE [LARGE SCALE GENOMIC DNA]</scope>
    <source>
        <strain evidence="2 3">M8JJ-5</strain>
    </source>
</reference>
<dbReference type="RefSeq" id="WP_116757558.1">
    <property type="nucleotide sequence ID" value="NZ_JBHUEX010000001.1"/>
</dbReference>
<dbReference type="AlphaFoldDB" id="A0A2V1HLS4"/>
<keyword evidence="3" id="KW-1185">Reference proteome</keyword>
<protein>
    <recommendedName>
        <fullName evidence="1">SnoaL-like domain-containing protein</fullName>
    </recommendedName>
</protein>
<sequence length="121" mass="13572">MTDRAALTRWIDGYQRAWRSNDPAEIGALFAVDGVYLTEPYADPIAGRDAIVEFWLEGRDEPGDWAFAWHPVAIEGDTAVIQAKTDYAGKSDYFNIWVIRFAPDGTAASFTEWYMVDDGDA</sequence>
<gene>
    <name evidence="2" type="ORF">DDQ50_14770</name>
</gene>
<dbReference type="Proteomes" id="UP000244893">
    <property type="component" value="Unassembled WGS sequence"/>
</dbReference>
<dbReference type="EMBL" id="QEOP01000003">
    <property type="protein sequence ID" value="PVZ93573.1"/>
    <property type="molecule type" value="Genomic_DNA"/>
</dbReference>
<evidence type="ECO:0000313" key="3">
    <source>
        <dbReference type="Proteomes" id="UP000244893"/>
    </source>
</evidence>
<feature type="domain" description="SnoaL-like" evidence="1">
    <location>
        <begin position="14"/>
        <end position="119"/>
    </location>
</feature>
<accession>A0A2V1HLS4</accession>
<dbReference type="Gene3D" id="3.10.450.50">
    <property type="match status" value="1"/>
</dbReference>
<dbReference type="SUPFAM" id="SSF54427">
    <property type="entry name" value="NTF2-like"/>
    <property type="match status" value="1"/>
</dbReference>
<comment type="caution">
    <text evidence="2">The sequence shown here is derived from an EMBL/GenBank/DDBJ whole genome shotgun (WGS) entry which is preliminary data.</text>
</comment>
<evidence type="ECO:0000259" key="1">
    <source>
        <dbReference type="Pfam" id="PF12680"/>
    </source>
</evidence>
<evidence type="ECO:0000313" key="2">
    <source>
        <dbReference type="EMBL" id="PVZ93573.1"/>
    </source>
</evidence>
<dbReference type="Pfam" id="PF12680">
    <property type="entry name" value="SnoaL_2"/>
    <property type="match status" value="1"/>
</dbReference>